<dbReference type="GO" id="GO:0006364">
    <property type="term" value="P:rRNA processing"/>
    <property type="evidence" value="ECO:0007669"/>
    <property type="project" value="UniProtKB-KW"/>
</dbReference>
<gene>
    <name evidence="14" type="ORF">KASA_0Q08690G</name>
</gene>
<keyword evidence="4" id="KW-0690">Ribosome biogenesis</keyword>
<feature type="compositionally biased region" description="Acidic residues" evidence="13">
    <location>
        <begin position="254"/>
        <end position="270"/>
    </location>
</feature>
<dbReference type="GO" id="GO:0000493">
    <property type="term" value="P:box H/ACA snoRNP assembly"/>
    <property type="evidence" value="ECO:0007669"/>
    <property type="project" value="InterPro"/>
</dbReference>
<dbReference type="GO" id="GO:0003723">
    <property type="term" value="F:RNA binding"/>
    <property type="evidence" value="ECO:0007669"/>
    <property type="project" value="UniProtKB-KW"/>
</dbReference>
<dbReference type="PANTHER" id="PTHR31633:SF1">
    <property type="entry name" value="H_ACA RIBONUCLEOPROTEIN COMPLEX NON-CORE SUBUNIT NAF1"/>
    <property type="match status" value="1"/>
</dbReference>
<feature type="region of interest" description="Disordered" evidence="13">
    <location>
        <begin position="369"/>
        <end position="388"/>
    </location>
</feature>
<dbReference type="InterPro" id="IPR038664">
    <property type="entry name" value="Gar1/Naf1_Cbf5-bd_sf"/>
</dbReference>
<dbReference type="Proteomes" id="UP000196158">
    <property type="component" value="Unassembled WGS sequence"/>
</dbReference>
<evidence type="ECO:0000256" key="11">
    <source>
        <dbReference type="ARBA" id="ARBA00065983"/>
    </source>
</evidence>
<comment type="function">
    <text evidence="10">RNA-binding protein required for the maturation of box H/ACA snoRNPs complex and ribosome biogenesis. During assembly of the H/ACA snoRNPs complex, it associates with the complex and disappears during maturation of the complex and is replaced by GAR1 to yield mature H/ACA snoRNPs complex. Acts as a competitive binder for CBF5 probably required to prevent non-cognate RNAs from being loaded during transport of the particle by inducing a non-productive conformation of CBF5.</text>
</comment>
<accession>A0A1X7QYA3</accession>
<organism evidence="14 15">
    <name type="scientific">Maudiozyma saulgeensis</name>
    <dbReference type="NCBI Taxonomy" id="1789683"/>
    <lineage>
        <taxon>Eukaryota</taxon>
        <taxon>Fungi</taxon>
        <taxon>Dikarya</taxon>
        <taxon>Ascomycota</taxon>
        <taxon>Saccharomycotina</taxon>
        <taxon>Saccharomycetes</taxon>
        <taxon>Saccharomycetales</taxon>
        <taxon>Saccharomycetaceae</taxon>
        <taxon>Maudiozyma</taxon>
    </lineage>
</organism>
<feature type="region of interest" description="Disordered" evidence="13">
    <location>
        <begin position="250"/>
        <end position="343"/>
    </location>
</feature>
<dbReference type="SUPFAM" id="SSF50447">
    <property type="entry name" value="Translation proteins"/>
    <property type="match status" value="1"/>
</dbReference>
<keyword evidence="8" id="KW-0539">Nucleus</keyword>
<feature type="compositionally biased region" description="Acidic residues" evidence="13">
    <location>
        <begin position="92"/>
        <end position="115"/>
    </location>
</feature>
<dbReference type="Gene3D" id="2.40.10.230">
    <property type="entry name" value="Probable tRNA pseudouridine synthase domain"/>
    <property type="match status" value="1"/>
</dbReference>
<dbReference type="InterPro" id="IPR007504">
    <property type="entry name" value="H/ACA_rnp_Gar1/Naf1"/>
</dbReference>
<evidence type="ECO:0000256" key="3">
    <source>
        <dbReference type="ARBA" id="ARBA00021438"/>
    </source>
</evidence>
<feature type="compositionally biased region" description="Polar residues" evidence="13">
    <location>
        <begin position="1"/>
        <end position="20"/>
    </location>
</feature>
<feature type="compositionally biased region" description="Acidic residues" evidence="13">
    <location>
        <begin position="67"/>
        <end position="77"/>
    </location>
</feature>
<feature type="compositionally biased region" description="Basic and acidic residues" evidence="13">
    <location>
        <begin position="24"/>
        <end position="34"/>
    </location>
</feature>
<keyword evidence="15" id="KW-1185">Reference proteome</keyword>
<comment type="subunit">
    <text evidence="11">During assembly of the complex, component of the small nucleolar ribonucleoprotein particles containing H/ACA-type snoRNAs (H/ACA snoRNPs) which contains CBF5, NAF1, NHP2 and NOP10 proteins. Interacts with SHQ1. Interacts directly with CBF5. Interacts with hyperphosphorylated C-terminal domain (CTD) of RNA polymerase II large subunit (RPB1).</text>
</comment>
<dbReference type="GO" id="GO:0005732">
    <property type="term" value="C:sno(s)RNA-containing ribonucleoprotein complex"/>
    <property type="evidence" value="ECO:0007669"/>
    <property type="project" value="InterPro"/>
</dbReference>
<reference evidence="14 15" key="1">
    <citation type="submission" date="2017-04" db="EMBL/GenBank/DDBJ databases">
        <authorList>
            <person name="Afonso C.L."/>
            <person name="Miller P.J."/>
            <person name="Scott M.A."/>
            <person name="Spackman E."/>
            <person name="Goraichik I."/>
            <person name="Dimitrov K.M."/>
            <person name="Suarez D.L."/>
            <person name="Swayne D.E."/>
        </authorList>
    </citation>
    <scope>NUCLEOTIDE SEQUENCE [LARGE SCALE GENOMIC DNA]</scope>
</reference>
<comment type="similarity">
    <text evidence="2">Belongs to the NAF1 family.</text>
</comment>
<evidence type="ECO:0000256" key="10">
    <source>
        <dbReference type="ARBA" id="ARBA00054735"/>
    </source>
</evidence>
<evidence type="ECO:0000256" key="12">
    <source>
        <dbReference type="ARBA" id="ARBA00076743"/>
    </source>
</evidence>
<dbReference type="AlphaFoldDB" id="A0A1X7QYA3"/>
<feature type="compositionally biased region" description="Basic residues" evidence="13">
    <location>
        <begin position="275"/>
        <end position="289"/>
    </location>
</feature>
<feature type="region of interest" description="Disordered" evidence="13">
    <location>
        <begin position="476"/>
        <end position="556"/>
    </location>
</feature>
<feature type="compositionally biased region" description="Low complexity" evidence="13">
    <location>
        <begin position="78"/>
        <end position="91"/>
    </location>
</feature>
<keyword evidence="5" id="KW-0698">rRNA processing</keyword>
<evidence type="ECO:0000256" key="4">
    <source>
        <dbReference type="ARBA" id="ARBA00022517"/>
    </source>
</evidence>
<dbReference type="GO" id="GO:0001522">
    <property type="term" value="P:pseudouridine synthesis"/>
    <property type="evidence" value="ECO:0007669"/>
    <property type="project" value="InterPro"/>
</dbReference>
<dbReference type="STRING" id="1789683.A0A1X7QYA3"/>
<evidence type="ECO:0000313" key="14">
    <source>
        <dbReference type="EMBL" id="SMN18398.1"/>
    </source>
</evidence>
<feature type="compositionally biased region" description="Low complexity" evidence="13">
    <location>
        <begin position="303"/>
        <end position="338"/>
    </location>
</feature>
<dbReference type="FunFam" id="2.40.10.230:FF:000002">
    <property type="entry name" value="H/ACA ribonucleoprotein complex non-core subunit NAF1"/>
    <property type="match status" value="1"/>
</dbReference>
<keyword evidence="7" id="KW-0694">RNA-binding</keyword>
<feature type="compositionally biased region" description="Polar residues" evidence="13">
    <location>
        <begin position="525"/>
        <end position="556"/>
    </location>
</feature>
<dbReference type="InterPro" id="IPR040309">
    <property type="entry name" value="Naf1"/>
</dbReference>
<keyword evidence="9" id="KW-0687">Ribonucleoprotein</keyword>
<evidence type="ECO:0000256" key="13">
    <source>
        <dbReference type="SAM" id="MobiDB-lite"/>
    </source>
</evidence>
<proteinExistence type="inferred from homology"/>
<feature type="region of interest" description="Disordered" evidence="13">
    <location>
        <begin position="421"/>
        <end position="453"/>
    </location>
</feature>
<name>A0A1X7QYA3_9SACH</name>
<dbReference type="EMBL" id="FXLY01000002">
    <property type="protein sequence ID" value="SMN18398.1"/>
    <property type="molecule type" value="Genomic_DNA"/>
</dbReference>
<evidence type="ECO:0000256" key="7">
    <source>
        <dbReference type="ARBA" id="ARBA00022884"/>
    </source>
</evidence>
<evidence type="ECO:0000256" key="8">
    <source>
        <dbReference type="ARBA" id="ARBA00023242"/>
    </source>
</evidence>
<evidence type="ECO:0000256" key="9">
    <source>
        <dbReference type="ARBA" id="ARBA00023274"/>
    </source>
</evidence>
<evidence type="ECO:0000256" key="2">
    <source>
        <dbReference type="ARBA" id="ARBA00009801"/>
    </source>
</evidence>
<keyword evidence="6" id="KW-0597">Phosphoprotein</keyword>
<dbReference type="OrthoDB" id="21550at2759"/>
<evidence type="ECO:0000256" key="5">
    <source>
        <dbReference type="ARBA" id="ARBA00022552"/>
    </source>
</evidence>
<evidence type="ECO:0000256" key="1">
    <source>
        <dbReference type="ARBA" id="ARBA00004123"/>
    </source>
</evidence>
<dbReference type="Pfam" id="PF04410">
    <property type="entry name" value="Gar1"/>
    <property type="match status" value="1"/>
</dbReference>
<comment type="subcellular location">
    <subcellularLocation>
        <location evidence="1">Nucleus</location>
    </subcellularLocation>
</comment>
<dbReference type="PANTHER" id="PTHR31633">
    <property type="entry name" value="H/ACA RIBONUCLEOPROTEIN COMPLEX NON-CORE SUBUNIT NAF1"/>
    <property type="match status" value="1"/>
</dbReference>
<evidence type="ECO:0000313" key="15">
    <source>
        <dbReference type="Proteomes" id="UP000196158"/>
    </source>
</evidence>
<feature type="region of interest" description="Disordered" evidence="13">
    <location>
        <begin position="1"/>
        <end position="37"/>
    </location>
</feature>
<feature type="region of interest" description="Disordered" evidence="13">
    <location>
        <begin position="62"/>
        <end position="129"/>
    </location>
</feature>
<protein>
    <recommendedName>
        <fullName evidence="3">H/ACA ribonucleoprotein complex non-core subunit NAF1</fullName>
    </recommendedName>
    <alternativeName>
        <fullName evidence="12">Nuclear assembly factor 1</fullName>
    </alternativeName>
</protein>
<feature type="compositionally biased region" description="Polar residues" evidence="13">
    <location>
        <begin position="483"/>
        <end position="514"/>
    </location>
</feature>
<evidence type="ECO:0000256" key="6">
    <source>
        <dbReference type="ARBA" id="ARBA00022553"/>
    </source>
</evidence>
<sequence length="556" mass="62902">MSDENLSNVVTDSIKSTLNEPSDIEIKNNDKAITEDEDLFSKTVDIATTGKNVEVHQALPHFTDNDINVDDISDSDSDSGSSSSSSSSSSSDESDGDEGDLEEEEDLEEETEGGDNDMGPIRSKNELLEEPVIEIPEDYKVKPNEKIQPLGTIKSIYENNIIVAATISGEQRVLKDGSIFCLENREVIGTLSEVFGPLTNPFYRICFKKEKQEQIENLVKDNMGSIVYYVVPEAHWVDTFELKRMKGTDASNGFDEELPESEQEFSDDEKEALFKKMKKDSKNKNKNKNKNQVNTDGNKRKNTTTTNNRNNSYNVQKPNNRGNNNNVKNYTSNRNNNNKYGDYPTMRLPVGMTTSSTTPSVHGYVSRTARQHTGMEQPQKPRQDNSMYDDDAYIAPKQKNQPQEFTREQPYAPSASLQQGNIYYNSSNQPHSNINYQQPNANMNYQQPNMTTNNNQYNPYAMSQMPQMPPQMGSMYPYQYYGNSQTQQPHNPQFQGNGQYGAQPSQPPQQNMDQVMQLHQLLMKQAQNSQGQHSQDPRSQQFPSQQGSNYGNQGPY</sequence>
<dbReference type="InterPro" id="IPR009000">
    <property type="entry name" value="Transl_B-barrel_sf"/>
</dbReference>
<dbReference type="GO" id="GO:0005634">
    <property type="term" value="C:nucleus"/>
    <property type="evidence" value="ECO:0007669"/>
    <property type="project" value="UniProtKB-SubCell"/>
</dbReference>